<comment type="caution">
    <text evidence="9">The sequence shown here is derived from an EMBL/GenBank/DDBJ whole genome shotgun (WGS) entry which is preliminary data.</text>
</comment>
<evidence type="ECO:0000256" key="7">
    <source>
        <dbReference type="RuleBase" id="RU368015"/>
    </source>
</evidence>
<reference evidence="10" key="1">
    <citation type="submission" date="2016-06" db="EMBL/GenBank/DDBJ databases">
        <title>Parallel loss of symbiosis genes in relatives of nitrogen-fixing non-legume Parasponia.</title>
        <authorList>
            <person name="Van Velzen R."/>
            <person name="Holmer R."/>
            <person name="Bu F."/>
            <person name="Rutten L."/>
            <person name="Van Zeijl A."/>
            <person name="Liu W."/>
            <person name="Santuari L."/>
            <person name="Cao Q."/>
            <person name="Sharma T."/>
            <person name="Shen D."/>
            <person name="Roswanjaya Y."/>
            <person name="Wardhani T."/>
            <person name="Kalhor M.S."/>
            <person name="Jansen J."/>
            <person name="Van den Hoogen J."/>
            <person name="Gungor B."/>
            <person name="Hartog M."/>
            <person name="Hontelez J."/>
            <person name="Verver J."/>
            <person name="Yang W.-C."/>
            <person name="Schijlen E."/>
            <person name="Repin R."/>
            <person name="Schilthuizen M."/>
            <person name="Schranz E."/>
            <person name="Heidstra R."/>
            <person name="Miyata K."/>
            <person name="Fedorova E."/>
            <person name="Kohlen W."/>
            <person name="Bisseling T."/>
            <person name="Smit S."/>
            <person name="Geurts R."/>
        </authorList>
    </citation>
    <scope>NUCLEOTIDE SEQUENCE [LARGE SCALE GENOMIC DNA]</scope>
    <source>
        <strain evidence="10">cv. RG33-2</strain>
    </source>
</reference>
<dbReference type="AlphaFoldDB" id="A0A2P5C352"/>
<feature type="transmembrane region" description="Helical" evidence="7">
    <location>
        <begin position="21"/>
        <end position="45"/>
    </location>
</feature>
<sequence>MEMEMEMDQEDHDQSAKHNRSLLILNCILLTIGNCGGPLIMRLYFIHGGKRVWLSSWLETGGCFIIIIPLAAAYFRRRRRRRRLASARLVQMEPFLFLGSAVIGLATGFDDYLYAYGVARLPVSTSSLIIASQLAFTAGFAFLLVKQRFTSYSVNAVVLLTIGGAVLALHTRGDRPKGESEKDYVVGFLMTVAAAVLYGFILPLVELMYKKAKQRITYSLVLEIQFVMCFFATLFCTVGMLINKDFKAIPREARKFELGETTYYVVLVLSAIIWQGFFLGAIGVIFCASSLLSGIVIAVLLPVTEILAVIFYKENFQAEKGVSLALSLWGFVSYFYGEIKQSKKIKKERDNKQPTKSSSSTPAREMSHVASP</sequence>
<feature type="transmembrane region" description="Helical" evidence="7">
    <location>
        <begin position="57"/>
        <end position="75"/>
    </location>
</feature>
<name>A0A2P5C352_TREOI</name>
<keyword evidence="10" id="KW-1185">Reference proteome</keyword>
<feature type="transmembrane region" description="Helical" evidence="7">
    <location>
        <begin position="127"/>
        <end position="145"/>
    </location>
</feature>
<organism evidence="9 10">
    <name type="scientific">Trema orientale</name>
    <name type="common">Charcoal tree</name>
    <name type="synonym">Celtis orientalis</name>
    <dbReference type="NCBI Taxonomy" id="63057"/>
    <lineage>
        <taxon>Eukaryota</taxon>
        <taxon>Viridiplantae</taxon>
        <taxon>Streptophyta</taxon>
        <taxon>Embryophyta</taxon>
        <taxon>Tracheophyta</taxon>
        <taxon>Spermatophyta</taxon>
        <taxon>Magnoliopsida</taxon>
        <taxon>eudicotyledons</taxon>
        <taxon>Gunneridae</taxon>
        <taxon>Pentapetalae</taxon>
        <taxon>rosids</taxon>
        <taxon>fabids</taxon>
        <taxon>Rosales</taxon>
        <taxon>Cannabaceae</taxon>
        <taxon>Trema</taxon>
    </lineage>
</organism>
<dbReference type="OrthoDB" id="1865379at2759"/>
<dbReference type="PANTHER" id="PTHR31376:SF1">
    <property type="entry name" value="PURINE PERMEASE 2"/>
    <property type="match status" value="1"/>
</dbReference>
<dbReference type="GO" id="GO:0016020">
    <property type="term" value="C:membrane"/>
    <property type="evidence" value="ECO:0007669"/>
    <property type="project" value="UniProtKB-SubCell"/>
</dbReference>
<feature type="transmembrane region" description="Helical" evidence="7">
    <location>
        <begin position="152"/>
        <end position="172"/>
    </location>
</feature>
<dbReference type="InterPro" id="IPR037185">
    <property type="entry name" value="EmrE-like"/>
</dbReference>
<dbReference type="SUPFAM" id="SSF103481">
    <property type="entry name" value="Multidrug resistance efflux transporter EmrE"/>
    <property type="match status" value="1"/>
</dbReference>
<evidence type="ECO:0000313" key="9">
    <source>
        <dbReference type="EMBL" id="PON55439.1"/>
    </source>
</evidence>
<evidence type="ECO:0000256" key="3">
    <source>
        <dbReference type="ARBA" id="ARBA00022448"/>
    </source>
</evidence>
<comment type="subcellular location">
    <subcellularLocation>
        <location evidence="1 7">Membrane</location>
        <topology evidence="1 7">Multi-pass membrane protein</topology>
    </subcellularLocation>
</comment>
<proteinExistence type="inferred from homology"/>
<dbReference type="GO" id="GO:0005345">
    <property type="term" value="F:purine nucleobase transmembrane transporter activity"/>
    <property type="evidence" value="ECO:0007669"/>
    <property type="project" value="UniProtKB-UniRule"/>
</dbReference>
<feature type="transmembrane region" description="Helical" evidence="7">
    <location>
        <begin position="262"/>
        <end position="284"/>
    </location>
</feature>
<keyword evidence="3 7" id="KW-0813">Transport</keyword>
<dbReference type="Pfam" id="PF16913">
    <property type="entry name" value="PUNUT"/>
    <property type="match status" value="1"/>
</dbReference>
<dbReference type="PANTHER" id="PTHR31376">
    <property type="entry name" value="OS09G0467300 PROTEIN-RELATED"/>
    <property type="match status" value="1"/>
</dbReference>
<dbReference type="STRING" id="63057.A0A2P5C352"/>
<protein>
    <recommendedName>
        <fullName evidence="7">Probable purine permease</fullName>
    </recommendedName>
</protein>
<dbReference type="Proteomes" id="UP000237000">
    <property type="component" value="Unassembled WGS sequence"/>
</dbReference>
<evidence type="ECO:0000256" key="4">
    <source>
        <dbReference type="ARBA" id="ARBA00022692"/>
    </source>
</evidence>
<evidence type="ECO:0000256" key="5">
    <source>
        <dbReference type="ARBA" id="ARBA00022989"/>
    </source>
</evidence>
<evidence type="ECO:0000256" key="2">
    <source>
        <dbReference type="ARBA" id="ARBA00006213"/>
    </source>
</evidence>
<dbReference type="GO" id="GO:0015211">
    <property type="term" value="F:purine nucleoside transmembrane transporter activity"/>
    <property type="evidence" value="ECO:0007669"/>
    <property type="project" value="UniProtKB-UniRule"/>
</dbReference>
<dbReference type="InParanoid" id="A0A2P5C352"/>
<dbReference type="FunCoup" id="A0A2P5C352">
    <property type="interactions" value="2"/>
</dbReference>
<evidence type="ECO:0000256" key="6">
    <source>
        <dbReference type="ARBA" id="ARBA00023136"/>
    </source>
</evidence>
<dbReference type="EMBL" id="JXTC01000421">
    <property type="protein sequence ID" value="PON55439.1"/>
    <property type="molecule type" value="Genomic_DNA"/>
</dbReference>
<comment type="similarity">
    <text evidence="2 7">Belongs to the purine permeases (TC 2.A.7.14) family.</text>
</comment>
<feature type="transmembrane region" description="Helical" evidence="7">
    <location>
        <begin position="184"/>
        <end position="205"/>
    </location>
</feature>
<evidence type="ECO:0000256" key="8">
    <source>
        <dbReference type="SAM" id="MobiDB-lite"/>
    </source>
</evidence>
<feature type="transmembrane region" description="Helical" evidence="7">
    <location>
        <begin position="318"/>
        <end position="337"/>
    </location>
</feature>
<gene>
    <name evidence="9" type="ORF">TorRG33x02_299520</name>
</gene>
<evidence type="ECO:0000256" key="1">
    <source>
        <dbReference type="ARBA" id="ARBA00004141"/>
    </source>
</evidence>
<keyword evidence="5 7" id="KW-1133">Transmembrane helix</keyword>
<feature type="transmembrane region" description="Helical" evidence="7">
    <location>
        <begin position="291"/>
        <end position="312"/>
    </location>
</feature>
<keyword evidence="6 7" id="KW-0472">Membrane</keyword>
<accession>A0A2P5C352</accession>
<feature type="transmembrane region" description="Helical" evidence="7">
    <location>
        <begin position="217"/>
        <end position="242"/>
    </location>
</feature>
<keyword evidence="4 7" id="KW-0812">Transmembrane</keyword>
<feature type="transmembrane region" description="Helical" evidence="7">
    <location>
        <begin position="95"/>
        <end position="115"/>
    </location>
</feature>
<evidence type="ECO:0000313" key="10">
    <source>
        <dbReference type="Proteomes" id="UP000237000"/>
    </source>
</evidence>
<feature type="region of interest" description="Disordered" evidence="8">
    <location>
        <begin position="343"/>
        <end position="372"/>
    </location>
</feature>
<dbReference type="InterPro" id="IPR030182">
    <property type="entry name" value="PUP_plant"/>
</dbReference>